<evidence type="ECO:0000313" key="2">
    <source>
        <dbReference type="EMBL" id="VYT66627.1"/>
    </source>
</evidence>
<dbReference type="InterPro" id="IPR012337">
    <property type="entry name" value="RNaseH-like_sf"/>
</dbReference>
<dbReference type="Pfam" id="PF01609">
    <property type="entry name" value="DDE_Tnp_1"/>
    <property type="match status" value="1"/>
</dbReference>
<protein>
    <submittedName>
        <fullName evidence="2">Transposase DDE domain protein</fullName>
    </submittedName>
</protein>
<dbReference type="GO" id="GO:0006313">
    <property type="term" value="P:DNA transposition"/>
    <property type="evidence" value="ECO:0007669"/>
    <property type="project" value="InterPro"/>
</dbReference>
<accession>A0A6N2YKG7</accession>
<dbReference type="PANTHER" id="PTHR34614">
    <property type="match status" value="1"/>
</dbReference>
<sequence>MAYFLKKSTNKKGLYLQIYESFYDPARRQTAHRSVEALGYEHELRQAGIADPVAHFKAKVDSMNAERRARKTEERARRVGGSTPERMLGHFPFKALDARLGALGDLRYLQLAGGLRFSVSDLLSELVYARLCAPCSKRRTFHDVPPSMFGSEGFSLDRLYDGMGFLGAEYPKVIEAYNHAIADVWPRETSRTYFDCTNFYFEIDREDELRRKGPSKERRADPIVGMGLLLDADCVPLGMRIYPGNESEKPVLKRAIDEMRRRAGVTGKVVRVADKGLNCADNVADAVLSGDGYIFSKSVKQLPRAELAWVLSDEGWVDVAGVDGQARYSYKKVVGDFEYKVSSGNGKKRAVALPEKRVATYSPKLAKKQLAEINRQIEKARSLRLAAAKKSEYGDSARYVTFTAVDADGEVPDGMQAACPLNREAIERARSLAGYNMIVTSEVNMPASEIYDAYHNLRRIEESFRVMKSQLDARPVYLQKPNSVKGHFLVCYIAVLLLRLLQVKVLGNRYSSEEIVAFARGFRVVEASPRKYVNLSRSSSLLDELERLSGQPLGNYYLKKSEVDAILNTKLDFEATQDGVS</sequence>
<dbReference type="AlphaFoldDB" id="A0A6N2YKG7"/>
<dbReference type="InterPro" id="IPR002559">
    <property type="entry name" value="Transposase_11"/>
</dbReference>
<dbReference type="EMBL" id="CACRTW010000004">
    <property type="protein sequence ID" value="VYT66627.1"/>
    <property type="molecule type" value="Genomic_DNA"/>
</dbReference>
<name>A0A6N2YKG7_9ACTN</name>
<dbReference type="PANTHER" id="PTHR34614:SF2">
    <property type="entry name" value="TRANSPOSASE IS4-LIKE DOMAIN-CONTAINING PROTEIN"/>
    <property type="match status" value="1"/>
</dbReference>
<gene>
    <name evidence="2" type="ORF">CALFYP39_00263</name>
</gene>
<dbReference type="NCBIfam" id="NF033559">
    <property type="entry name" value="transpos_IS1634"/>
    <property type="match status" value="1"/>
</dbReference>
<dbReference type="GO" id="GO:0003677">
    <property type="term" value="F:DNA binding"/>
    <property type="evidence" value="ECO:0007669"/>
    <property type="project" value="InterPro"/>
</dbReference>
<dbReference type="InterPro" id="IPR047654">
    <property type="entry name" value="IS1634_transpos"/>
</dbReference>
<reference evidence="2" key="1">
    <citation type="submission" date="2019-11" db="EMBL/GenBank/DDBJ databases">
        <authorList>
            <person name="Feng L."/>
        </authorList>
    </citation>
    <scope>NUCLEOTIDE SEQUENCE</scope>
    <source>
        <strain evidence="2">CaerofaciensLFYP39</strain>
    </source>
</reference>
<organism evidence="2">
    <name type="scientific">Collinsella aerofaciens</name>
    <dbReference type="NCBI Taxonomy" id="74426"/>
    <lineage>
        <taxon>Bacteria</taxon>
        <taxon>Bacillati</taxon>
        <taxon>Actinomycetota</taxon>
        <taxon>Coriobacteriia</taxon>
        <taxon>Coriobacteriales</taxon>
        <taxon>Coriobacteriaceae</taxon>
        <taxon>Collinsella</taxon>
    </lineage>
</organism>
<dbReference type="RefSeq" id="WP_421755003.1">
    <property type="nucleotide sequence ID" value="NZ_CACRTW010000004.1"/>
</dbReference>
<feature type="domain" description="Transposase IS4-like" evidence="1">
    <location>
        <begin position="228"/>
        <end position="497"/>
    </location>
</feature>
<dbReference type="SUPFAM" id="SSF53098">
    <property type="entry name" value="Ribonuclease H-like"/>
    <property type="match status" value="1"/>
</dbReference>
<proteinExistence type="predicted"/>
<dbReference type="GO" id="GO:0004803">
    <property type="term" value="F:transposase activity"/>
    <property type="evidence" value="ECO:0007669"/>
    <property type="project" value="InterPro"/>
</dbReference>
<evidence type="ECO:0000259" key="1">
    <source>
        <dbReference type="Pfam" id="PF01609"/>
    </source>
</evidence>